<reference evidence="2 3" key="1">
    <citation type="submission" date="2024-01" db="EMBL/GenBank/DDBJ databases">
        <title>Genome assemblies of Stephania.</title>
        <authorList>
            <person name="Yang L."/>
        </authorList>
    </citation>
    <scope>NUCLEOTIDE SEQUENCE [LARGE SCALE GENOMIC DNA]</scope>
    <source>
        <strain evidence="2">YNDBR</strain>
        <tissue evidence="2">Leaf</tissue>
    </source>
</reference>
<comment type="caution">
    <text evidence="2">The sequence shown here is derived from an EMBL/GenBank/DDBJ whole genome shotgun (WGS) entry which is preliminary data.</text>
</comment>
<feature type="compositionally biased region" description="Basic and acidic residues" evidence="1">
    <location>
        <begin position="15"/>
        <end position="30"/>
    </location>
</feature>
<keyword evidence="3" id="KW-1185">Reference proteome</keyword>
<evidence type="ECO:0000256" key="1">
    <source>
        <dbReference type="SAM" id="MobiDB-lite"/>
    </source>
</evidence>
<dbReference type="Proteomes" id="UP001420932">
    <property type="component" value="Unassembled WGS sequence"/>
</dbReference>
<organism evidence="2 3">
    <name type="scientific">Stephania yunnanensis</name>
    <dbReference type="NCBI Taxonomy" id="152371"/>
    <lineage>
        <taxon>Eukaryota</taxon>
        <taxon>Viridiplantae</taxon>
        <taxon>Streptophyta</taxon>
        <taxon>Embryophyta</taxon>
        <taxon>Tracheophyta</taxon>
        <taxon>Spermatophyta</taxon>
        <taxon>Magnoliopsida</taxon>
        <taxon>Ranunculales</taxon>
        <taxon>Menispermaceae</taxon>
        <taxon>Menispermoideae</taxon>
        <taxon>Cissampelideae</taxon>
        <taxon>Stephania</taxon>
    </lineage>
</organism>
<protein>
    <submittedName>
        <fullName evidence="2">Uncharacterized protein</fullName>
    </submittedName>
</protein>
<accession>A0AAP0EWN8</accession>
<gene>
    <name evidence="2" type="ORF">Syun_025148</name>
</gene>
<dbReference type="EMBL" id="JBBNAF010000011">
    <property type="protein sequence ID" value="KAK9098103.1"/>
    <property type="molecule type" value="Genomic_DNA"/>
</dbReference>
<feature type="region of interest" description="Disordered" evidence="1">
    <location>
        <begin position="1"/>
        <end position="42"/>
    </location>
</feature>
<evidence type="ECO:0000313" key="2">
    <source>
        <dbReference type="EMBL" id="KAK9098103.1"/>
    </source>
</evidence>
<dbReference type="AlphaFoldDB" id="A0AAP0EWN8"/>
<proteinExistence type="predicted"/>
<name>A0AAP0EWN8_9MAGN</name>
<sequence length="51" mass="5842">MEQGENGVLLFDGGQEEKGQESQLEGKDKMQPQGGIMKKESKCFFYKRRDT</sequence>
<evidence type="ECO:0000313" key="3">
    <source>
        <dbReference type="Proteomes" id="UP001420932"/>
    </source>
</evidence>